<evidence type="ECO:0000313" key="2">
    <source>
        <dbReference type="Proteomes" id="UP001638806"/>
    </source>
</evidence>
<reference evidence="1" key="1">
    <citation type="submission" date="2024-12" db="EMBL/GenBank/DDBJ databases">
        <title>Comparative genomics and development of molecular markers within Purpureocillium lilacinum and among Purpureocillium species.</title>
        <authorList>
            <person name="Yeh Z.-Y."/>
            <person name="Ni N.-T."/>
            <person name="Lo P.-H."/>
            <person name="Mushyakhwo K."/>
            <person name="Lin C.-F."/>
            <person name="Nai Y.-S."/>
        </authorList>
    </citation>
    <scope>NUCLEOTIDE SEQUENCE</scope>
    <source>
        <strain evidence="1">NCHU-NPUST-175</strain>
    </source>
</reference>
<proteinExistence type="predicted"/>
<dbReference type="EMBL" id="JBGNUJ010000002">
    <property type="protein sequence ID" value="KAL3965014.1"/>
    <property type="molecule type" value="Genomic_DNA"/>
</dbReference>
<gene>
    <name evidence="1" type="ORF">ACCO45_002018</name>
</gene>
<dbReference type="Proteomes" id="UP001638806">
    <property type="component" value="Unassembled WGS sequence"/>
</dbReference>
<protein>
    <submittedName>
        <fullName evidence="1">Uncharacterized protein</fullName>
    </submittedName>
</protein>
<name>A0ACC4E8P9_PURLI</name>
<evidence type="ECO:0000313" key="1">
    <source>
        <dbReference type="EMBL" id="KAL3965014.1"/>
    </source>
</evidence>
<organism evidence="1 2">
    <name type="scientific">Purpureocillium lilacinum</name>
    <name type="common">Paecilomyces lilacinus</name>
    <dbReference type="NCBI Taxonomy" id="33203"/>
    <lineage>
        <taxon>Eukaryota</taxon>
        <taxon>Fungi</taxon>
        <taxon>Dikarya</taxon>
        <taxon>Ascomycota</taxon>
        <taxon>Pezizomycotina</taxon>
        <taxon>Sordariomycetes</taxon>
        <taxon>Hypocreomycetidae</taxon>
        <taxon>Hypocreales</taxon>
        <taxon>Ophiocordycipitaceae</taxon>
        <taxon>Purpureocillium</taxon>
    </lineage>
</organism>
<comment type="caution">
    <text evidence="1">The sequence shown here is derived from an EMBL/GenBank/DDBJ whole genome shotgun (WGS) entry which is preliminary data.</text>
</comment>
<accession>A0ACC4E8P9</accession>
<sequence>MREDNRSRSPTEGGITTQDETAASTTIDTTATDLGRVKPWPAPGRDYYDQREAQPHHYRQGDHPDRRREQDEDFRARRADDGRRARRDLEDRGYHGMYDDQREGDDDGNYRGRHRSRGRYRDEGYEYSRRDGYDRRHDDGSRGRHGRSRSHSRPRDAGRPTDTIKLEGVPFGLSSAALREGLLESSVAANFPPVDVRVVSSKGYCRAFVQFQAVDDAAVFVKEHFPSLLVTLPHPTDEAPDGKVELYLHFARSQGDLEQLGGPPPAIVGDWVCPQVFISPVHPVRLRIAELANFTSAPFATLHRVDSAGTAASLHQVLVVRMDGLVKPTSAETLTKTCNFSSSSRSPPSFNEEKLAAEMKRLELVKVEKPKGEPPKLKSTAPSVDGAGYGARQGSLHRVFLMREVESDMNLRYGFAEFWTLSDTAAALKKFQMTRAFEIAGVAVNIAMIHMGVFVPEEREVTPEIAFESFQPLFNPETRIRYRDRELYPSSRVAADDKSEAWKIEASKSKKRKAESGLADSVPKKSIAMGPQMAFWQQRHQEIQGIQPDDNKAAQEAADGSNRAAPIKFSLKLGTNNKDQSAAAEGQTISEAPAAEQQEVSYVDRTRLMCLICMMRYKSVEEVNIHEKSGNHKRAMEDEAKVKAALPRIAARDKRAQQKGEVTQYRDRAKERREAFDQPSKPSTKMGNKPKEAAQPAKEEVKKPIESKGAGMLAKMGWSKGEGLGATGEGLTEALTASAYKEGVGLGAEGGKLGDAQEVAEGRTKDSYASYVSAAQDRARERYKQMQ</sequence>
<keyword evidence="2" id="KW-1185">Reference proteome</keyword>